<dbReference type="Proteomes" id="UP000258344">
    <property type="component" value="Segment"/>
</dbReference>
<proteinExistence type="predicted"/>
<organism evidence="1 2">
    <name type="scientific">Roseovarius sp. 217 phage 1</name>
    <dbReference type="NCBI Taxonomy" id="874471"/>
    <lineage>
        <taxon>Viruses</taxon>
        <taxon>Duplodnaviria</taxon>
        <taxon>Heunggongvirae</taxon>
        <taxon>Uroviricota</taxon>
        <taxon>Caudoviricetes</taxon>
        <taxon>Schitoviridae</taxon>
        <taxon>Rhodovirinae</taxon>
        <taxon>Plymouthvirus</taxon>
        <taxon>Roseovarius Plymouth podovirus 1</taxon>
    </lineage>
</organism>
<evidence type="ECO:0000313" key="1">
    <source>
        <dbReference type="EMBL" id="CBW47040.1"/>
    </source>
</evidence>
<reference evidence="1 2" key="1">
    <citation type="journal article" date="2014" name="Front. Microbiol.">
        <title>Comparative genomics defines the core genome of the growing N4-like phage genus and identifies N4-like Roseophage specific genes.</title>
        <authorList>
            <person name="Chan J.Z."/>
            <person name="Millard A.D."/>
            <person name="Mann N.H."/>
            <person name="Schafer H."/>
        </authorList>
    </citation>
    <scope>NUCLEOTIDE SEQUENCE [LARGE SCALE GENOMIC DNA]</scope>
</reference>
<sequence length="53" mass="5985">MIWRIFLDGLVRTRLLNQATLRVLLDIQTNNLSAADNAIIDSYLDETMPPATP</sequence>
<name>E3PZ89_9CAUD</name>
<accession>E3PZ89</accession>
<dbReference type="EMBL" id="FR682616">
    <property type="protein sequence ID" value="CBW47040.1"/>
    <property type="molecule type" value="Genomic_DNA"/>
</dbReference>
<protein>
    <submittedName>
        <fullName evidence="1">Uncharacterized protein</fullName>
    </submittedName>
</protein>
<evidence type="ECO:0000313" key="2">
    <source>
        <dbReference type="Proteomes" id="UP000258344"/>
    </source>
</evidence>